<dbReference type="SUPFAM" id="SSF52374">
    <property type="entry name" value="Nucleotidylyl transferase"/>
    <property type="match status" value="1"/>
</dbReference>
<proteinExistence type="predicted"/>
<comment type="subunit">
    <text evidence="1">Monomer.</text>
</comment>
<evidence type="ECO:0000256" key="2">
    <source>
        <dbReference type="ARBA" id="ARBA00022598"/>
    </source>
</evidence>
<dbReference type="InterPro" id="IPR032678">
    <property type="entry name" value="tRNA-synt_1_cat_dom"/>
</dbReference>
<keyword evidence="3" id="KW-0547">Nucleotide-binding</keyword>
<dbReference type="PRINTS" id="PR00983">
    <property type="entry name" value="TRNASYNTHCYS"/>
</dbReference>
<organism evidence="6 7">
    <name type="scientific">Mycoplasmopsis phocirhinis</name>
    <dbReference type="NCBI Taxonomy" id="142650"/>
    <lineage>
        <taxon>Bacteria</taxon>
        <taxon>Bacillati</taxon>
        <taxon>Mycoplasmatota</taxon>
        <taxon>Mycoplasmoidales</taxon>
        <taxon>Metamycoplasmataceae</taxon>
        <taxon>Mycoplasmopsis</taxon>
    </lineage>
</organism>
<protein>
    <submittedName>
        <fullName evidence="6">Cysteine--tRNA ligase</fullName>
    </submittedName>
</protein>
<dbReference type="KEGG" id="mphi:EG856_00425"/>
<keyword evidence="7" id="KW-1185">Reference proteome</keyword>
<dbReference type="AlphaFoldDB" id="A0A4P6MN50"/>
<evidence type="ECO:0000256" key="3">
    <source>
        <dbReference type="ARBA" id="ARBA00022741"/>
    </source>
</evidence>
<dbReference type="OrthoDB" id="9815130at2"/>
<sequence>MLKIYLCGPTVYNTPHIGNLRPITTMDLVLKAHKFLGNDFTFIHNITDIDDKIIDRAIELNTTERHISETYTKEYLALLDMLNINTITHIEKVTDNIDLIAEYIENLVKNKHAYVDEQGNVWFDILKNIDNYGEVSGQNIEKMIFEDDFDSKKFKGDFALWKKTTKGVKFWSKFGMGRPGWHSECCALIAKHFGSNGVDIHGGGMDLAFPHHENENIQHYASFGMSITTKWYRNGQINLDGVKMSKSLGNVVSVNDFFDKYGVEIYKLMLLTTKFTASINLTNELMLNLKTIETKYKKIIFKIYAKFGTNLKQNDNFKLRTIFSALANYDFAKYNLMLNEEIKLFNKDQLEENALNIHTIINTIHPSLCELNLYHEILEVYKKWRVFIEKKDYKNADRLREQLIKSGLY</sequence>
<dbReference type="GO" id="GO:0006423">
    <property type="term" value="P:cysteinyl-tRNA aminoacylation"/>
    <property type="evidence" value="ECO:0007669"/>
    <property type="project" value="TreeGrafter"/>
</dbReference>
<evidence type="ECO:0000313" key="7">
    <source>
        <dbReference type="Proteomes" id="UP000289326"/>
    </source>
</evidence>
<gene>
    <name evidence="6" type="ORF">EG856_00425</name>
</gene>
<dbReference type="PANTHER" id="PTHR10890:SF3">
    <property type="entry name" value="CYSTEINE--TRNA LIGASE, CYTOPLASMIC"/>
    <property type="match status" value="1"/>
</dbReference>
<evidence type="ECO:0000259" key="5">
    <source>
        <dbReference type="Pfam" id="PF01406"/>
    </source>
</evidence>
<name>A0A4P6MN50_9BACT</name>
<keyword evidence="4" id="KW-0067">ATP-binding</keyword>
<evidence type="ECO:0000256" key="1">
    <source>
        <dbReference type="ARBA" id="ARBA00011245"/>
    </source>
</evidence>
<feature type="domain" description="tRNA synthetases class I catalytic" evidence="5">
    <location>
        <begin position="2"/>
        <end position="288"/>
    </location>
</feature>
<dbReference type="PANTHER" id="PTHR10890">
    <property type="entry name" value="CYSTEINYL-TRNA SYNTHETASE"/>
    <property type="match status" value="1"/>
</dbReference>
<dbReference type="GO" id="GO:0004817">
    <property type="term" value="F:cysteine-tRNA ligase activity"/>
    <property type="evidence" value="ECO:0007669"/>
    <property type="project" value="TreeGrafter"/>
</dbReference>
<dbReference type="Pfam" id="PF01406">
    <property type="entry name" value="tRNA-synt_1e"/>
    <property type="match status" value="1"/>
</dbReference>
<dbReference type="InterPro" id="IPR014729">
    <property type="entry name" value="Rossmann-like_a/b/a_fold"/>
</dbReference>
<reference evidence="6 7" key="1">
    <citation type="submission" date="2019-01" db="EMBL/GenBank/DDBJ databases">
        <title>Complete sequence and annotation of the Mycoplasma phocirhinis strain 852T genome.</title>
        <authorList>
            <person name="Frasca S.Jr."/>
            <person name="Kutish G.F."/>
            <person name="Castellanos Gell J."/>
            <person name="Michaels D.L."/>
            <person name="Brown D.R."/>
        </authorList>
    </citation>
    <scope>NUCLEOTIDE SEQUENCE [LARGE SCALE GENOMIC DNA]</scope>
    <source>
        <strain evidence="6 7">852</strain>
    </source>
</reference>
<accession>A0A4P6MN50</accession>
<dbReference type="EMBL" id="CP034841">
    <property type="protein sequence ID" value="QBF34403.1"/>
    <property type="molecule type" value="Genomic_DNA"/>
</dbReference>
<dbReference type="GO" id="GO:0005524">
    <property type="term" value="F:ATP binding"/>
    <property type="evidence" value="ECO:0007669"/>
    <property type="project" value="UniProtKB-KW"/>
</dbReference>
<evidence type="ECO:0000256" key="4">
    <source>
        <dbReference type="ARBA" id="ARBA00022840"/>
    </source>
</evidence>
<dbReference type="GO" id="GO:0005829">
    <property type="term" value="C:cytosol"/>
    <property type="evidence" value="ECO:0007669"/>
    <property type="project" value="TreeGrafter"/>
</dbReference>
<keyword evidence="2 6" id="KW-0436">Ligase</keyword>
<dbReference type="RefSeq" id="WP_130429181.1">
    <property type="nucleotide sequence ID" value="NZ_CP034841.1"/>
</dbReference>
<evidence type="ECO:0000313" key="6">
    <source>
        <dbReference type="EMBL" id="QBF34403.1"/>
    </source>
</evidence>
<dbReference type="Proteomes" id="UP000289326">
    <property type="component" value="Chromosome"/>
</dbReference>
<dbReference type="InterPro" id="IPR024909">
    <property type="entry name" value="Cys-tRNA/MSH_ligase"/>
</dbReference>
<dbReference type="Gene3D" id="3.40.50.620">
    <property type="entry name" value="HUPs"/>
    <property type="match status" value="1"/>
</dbReference>